<comment type="caution">
    <text evidence="1">The sequence shown here is derived from an EMBL/GenBank/DDBJ whole genome shotgun (WGS) entry which is preliminary data.</text>
</comment>
<dbReference type="GeneID" id="85327510"/>
<proteinExistence type="predicted"/>
<dbReference type="AlphaFoldDB" id="A0AA40DQX6"/>
<protein>
    <submittedName>
        <fullName evidence="1">Uncharacterized protein</fullName>
    </submittedName>
</protein>
<dbReference type="EMBL" id="JAUIRO010000006">
    <property type="protein sequence ID" value="KAK0710196.1"/>
    <property type="molecule type" value="Genomic_DNA"/>
</dbReference>
<reference evidence="1" key="1">
    <citation type="submission" date="2023-06" db="EMBL/GenBank/DDBJ databases">
        <title>Genome-scale phylogeny and comparative genomics of the fungal order Sordariales.</title>
        <authorList>
            <consortium name="Lawrence Berkeley National Laboratory"/>
            <person name="Hensen N."/>
            <person name="Bonometti L."/>
            <person name="Westerberg I."/>
            <person name="Brannstrom I.O."/>
            <person name="Guillou S."/>
            <person name="Cros-Aarteil S."/>
            <person name="Calhoun S."/>
            <person name="Haridas S."/>
            <person name="Kuo A."/>
            <person name="Mondo S."/>
            <person name="Pangilinan J."/>
            <person name="Riley R."/>
            <person name="LaButti K."/>
            <person name="Andreopoulos B."/>
            <person name="Lipzen A."/>
            <person name="Chen C."/>
            <person name="Yanf M."/>
            <person name="Daum C."/>
            <person name="Ng V."/>
            <person name="Clum A."/>
            <person name="Steindorff A."/>
            <person name="Ohm R."/>
            <person name="Martin F."/>
            <person name="Silar P."/>
            <person name="Natvig D."/>
            <person name="Lalanne C."/>
            <person name="Gautier V."/>
            <person name="Ament-velasquez S.L."/>
            <person name="Kruys A."/>
            <person name="Hutchinson M.I."/>
            <person name="Powell A.J."/>
            <person name="Barry K."/>
            <person name="Miller A.N."/>
            <person name="Grigoriev I.V."/>
            <person name="Debuchy R."/>
            <person name="Gladieux P."/>
            <person name="Thoren M.H."/>
            <person name="Johannesson H."/>
        </authorList>
    </citation>
    <scope>NUCLEOTIDE SEQUENCE</scope>
    <source>
        <strain evidence="1">SMH2392-1A</strain>
    </source>
</reference>
<evidence type="ECO:0000313" key="1">
    <source>
        <dbReference type="EMBL" id="KAK0710196.1"/>
    </source>
</evidence>
<sequence length="201" mass="21956">MEVAGLNVALAKEDLEESFDIHISELATLFVRHNAHTVLGIHLIHGHFAIPEQTVLLGTNATSIPSIDLDNIHGHIFILTKKGFYPYEYQVGVMPDLSQVSSTFLVELAGFLSTNGLEVIVGLQVLDESSYGVLKLVLGQGTTSWRFEVENSEPRVCSQYESHGQTSTGHEVYNKGSPHPKLGTFQDLKDLLTDAGIVTIA</sequence>
<name>A0AA40DQX6_9PEZI</name>
<dbReference type="Proteomes" id="UP001172101">
    <property type="component" value="Unassembled WGS sequence"/>
</dbReference>
<dbReference type="RefSeq" id="XP_060293500.1">
    <property type="nucleotide sequence ID" value="XM_060444240.1"/>
</dbReference>
<keyword evidence="2" id="KW-1185">Reference proteome</keyword>
<evidence type="ECO:0000313" key="2">
    <source>
        <dbReference type="Proteomes" id="UP001172101"/>
    </source>
</evidence>
<gene>
    <name evidence="1" type="ORF">B0T26DRAFT_743341</name>
</gene>
<accession>A0AA40DQX6</accession>
<organism evidence="1 2">
    <name type="scientific">Lasiosphaeria miniovina</name>
    <dbReference type="NCBI Taxonomy" id="1954250"/>
    <lineage>
        <taxon>Eukaryota</taxon>
        <taxon>Fungi</taxon>
        <taxon>Dikarya</taxon>
        <taxon>Ascomycota</taxon>
        <taxon>Pezizomycotina</taxon>
        <taxon>Sordariomycetes</taxon>
        <taxon>Sordariomycetidae</taxon>
        <taxon>Sordariales</taxon>
        <taxon>Lasiosphaeriaceae</taxon>
        <taxon>Lasiosphaeria</taxon>
    </lineage>
</organism>